<proteinExistence type="predicted"/>
<evidence type="ECO:0000313" key="2">
    <source>
        <dbReference type="EMBL" id="GAA4748535.1"/>
    </source>
</evidence>
<dbReference type="EMBL" id="BAABLP010000004">
    <property type="protein sequence ID" value="GAA4748535.1"/>
    <property type="molecule type" value="Genomic_DNA"/>
</dbReference>
<protein>
    <recommendedName>
        <fullName evidence="4">ATP synthase F0 subunit B</fullName>
    </recommendedName>
</protein>
<dbReference type="Gene3D" id="6.10.140.1430">
    <property type="match status" value="1"/>
</dbReference>
<dbReference type="RefSeq" id="WP_345481105.1">
    <property type="nucleotide sequence ID" value="NZ_BAABLP010000004.1"/>
</dbReference>
<evidence type="ECO:0000256" key="1">
    <source>
        <dbReference type="SAM" id="MobiDB-lite"/>
    </source>
</evidence>
<gene>
    <name evidence="2" type="ORF">GCM10025783_20870</name>
</gene>
<organism evidence="2 3">
    <name type="scientific">Amnibacterium soli</name>
    <dbReference type="NCBI Taxonomy" id="1282736"/>
    <lineage>
        <taxon>Bacteria</taxon>
        <taxon>Bacillati</taxon>
        <taxon>Actinomycetota</taxon>
        <taxon>Actinomycetes</taxon>
        <taxon>Micrococcales</taxon>
        <taxon>Microbacteriaceae</taxon>
        <taxon>Amnibacterium</taxon>
    </lineage>
</organism>
<feature type="compositionally biased region" description="Polar residues" evidence="1">
    <location>
        <begin position="1"/>
        <end position="14"/>
    </location>
</feature>
<name>A0ABP8Z7N9_9MICO</name>
<evidence type="ECO:0008006" key="4">
    <source>
        <dbReference type="Google" id="ProtNLM"/>
    </source>
</evidence>
<feature type="region of interest" description="Disordered" evidence="1">
    <location>
        <begin position="1"/>
        <end position="89"/>
    </location>
</feature>
<keyword evidence="3" id="KW-1185">Reference proteome</keyword>
<evidence type="ECO:0000313" key="3">
    <source>
        <dbReference type="Proteomes" id="UP001500121"/>
    </source>
</evidence>
<dbReference type="Proteomes" id="UP001500121">
    <property type="component" value="Unassembled WGS sequence"/>
</dbReference>
<feature type="region of interest" description="Disordered" evidence="1">
    <location>
        <begin position="219"/>
        <end position="239"/>
    </location>
</feature>
<feature type="compositionally biased region" description="Gly residues" evidence="1">
    <location>
        <begin position="270"/>
        <end position="287"/>
    </location>
</feature>
<comment type="caution">
    <text evidence="2">The sequence shown here is derived from an EMBL/GenBank/DDBJ whole genome shotgun (WGS) entry which is preliminary data.</text>
</comment>
<accession>A0ABP8Z7N9</accession>
<sequence length="287" mass="29080">MSSYPTDDSVQPTTPIFDETVTATAVHPTDDDETGSGSKTDQAKDQAKQTAAQAKDTAKETAGVAKEQAGQVAGAAKDAAGQVAGTTKEQASRVAKDALGQARELYGQATSELSSQASTQQSKAASTLQTFGADLSKLGRGESVDSGLATELVQNLSQRASGVATWLEQREPADVLQEVKQFAARRPGLFIALAATAGIVGARLTKALVADAKSEAGTDVVDSGHLGTSGAGTAFPNGTTRGVDYGTGYTPGAYVGDDPFVEPTTPGYGTAPGYGETGDLGTTGGVR</sequence>
<feature type="region of interest" description="Disordered" evidence="1">
    <location>
        <begin position="254"/>
        <end position="287"/>
    </location>
</feature>
<reference evidence="3" key="1">
    <citation type="journal article" date="2019" name="Int. J. Syst. Evol. Microbiol.">
        <title>The Global Catalogue of Microorganisms (GCM) 10K type strain sequencing project: providing services to taxonomists for standard genome sequencing and annotation.</title>
        <authorList>
            <consortium name="The Broad Institute Genomics Platform"/>
            <consortium name="The Broad Institute Genome Sequencing Center for Infectious Disease"/>
            <person name="Wu L."/>
            <person name="Ma J."/>
        </authorList>
    </citation>
    <scope>NUCLEOTIDE SEQUENCE [LARGE SCALE GENOMIC DNA]</scope>
    <source>
        <strain evidence="3">JCM 19015</strain>
    </source>
</reference>
<feature type="compositionally biased region" description="Low complexity" evidence="1">
    <location>
        <begin position="68"/>
        <end position="85"/>
    </location>
</feature>